<sequence length="147" mass="17060">MREEAFRRLREFTRERGLKKSRQRELILDRFLGLGGHVSADDLHGNVREADASIGRTTVYRALRLFCEAHIATSIDLKDGLTRFEPALSRGHHDHLICVRCNRIDEFLSPEVEQRQEEIATEHGYRLVWHRHQLYGVCSHCQGAAQD</sequence>
<evidence type="ECO:0000256" key="10">
    <source>
        <dbReference type="ARBA" id="ARBA00023163"/>
    </source>
</evidence>
<evidence type="ECO:0000313" key="11">
    <source>
        <dbReference type="EMBL" id="CAI8022339.1"/>
    </source>
</evidence>
<dbReference type="InterPro" id="IPR036390">
    <property type="entry name" value="WH_DNA-bd_sf"/>
</dbReference>
<dbReference type="GO" id="GO:0000976">
    <property type="term" value="F:transcription cis-regulatory region binding"/>
    <property type="evidence" value="ECO:0007669"/>
    <property type="project" value="TreeGrafter"/>
</dbReference>
<dbReference type="PANTHER" id="PTHR33202">
    <property type="entry name" value="ZINC UPTAKE REGULATION PROTEIN"/>
    <property type="match status" value="1"/>
</dbReference>
<evidence type="ECO:0000256" key="2">
    <source>
        <dbReference type="ARBA" id="ARBA00007957"/>
    </source>
</evidence>
<keyword evidence="5" id="KW-0678">Repressor</keyword>
<dbReference type="Gene3D" id="1.10.10.10">
    <property type="entry name" value="Winged helix-like DNA-binding domain superfamily/Winged helix DNA-binding domain"/>
    <property type="match status" value="1"/>
</dbReference>
<dbReference type="GO" id="GO:0045892">
    <property type="term" value="P:negative regulation of DNA-templated transcription"/>
    <property type="evidence" value="ECO:0007669"/>
    <property type="project" value="TreeGrafter"/>
</dbReference>
<dbReference type="GO" id="GO:0005829">
    <property type="term" value="C:cytosol"/>
    <property type="evidence" value="ECO:0007669"/>
    <property type="project" value="TreeGrafter"/>
</dbReference>
<comment type="subcellular location">
    <subcellularLocation>
        <location evidence="1">Cytoplasm</location>
    </subcellularLocation>
</comment>
<dbReference type="Pfam" id="PF01475">
    <property type="entry name" value="FUR"/>
    <property type="match status" value="1"/>
</dbReference>
<keyword evidence="7" id="KW-0862">Zinc</keyword>
<comment type="caution">
    <text evidence="11">The sequence shown here is derived from an EMBL/GenBank/DDBJ whole genome shotgun (WGS) entry which is preliminary data.</text>
</comment>
<keyword evidence="9" id="KW-0238">DNA-binding</keyword>
<dbReference type="CDD" id="cd07153">
    <property type="entry name" value="Fur_like"/>
    <property type="match status" value="1"/>
</dbReference>
<accession>A0AA35S3M4</accession>
<evidence type="ECO:0000256" key="1">
    <source>
        <dbReference type="ARBA" id="ARBA00004496"/>
    </source>
</evidence>
<evidence type="ECO:0000256" key="9">
    <source>
        <dbReference type="ARBA" id="ARBA00023125"/>
    </source>
</evidence>
<dbReference type="PANTHER" id="PTHR33202:SF2">
    <property type="entry name" value="FERRIC UPTAKE REGULATION PROTEIN"/>
    <property type="match status" value="1"/>
</dbReference>
<keyword evidence="8" id="KW-0805">Transcription regulation</keyword>
<keyword evidence="4" id="KW-0963">Cytoplasm</keyword>
<reference evidence="11" key="1">
    <citation type="submission" date="2023-03" db="EMBL/GenBank/DDBJ databases">
        <authorList>
            <person name="Steffen K."/>
            <person name="Cardenas P."/>
        </authorList>
    </citation>
    <scope>NUCLEOTIDE SEQUENCE</scope>
</reference>
<proteinExistence type="inferred from homology"/>
<gene>
    <name evidence="11" type="ORF">GBAR_LOCUS13132</name>
</gene>
<dbReference type="GO" id="GO:0003700">
    <property type="term" value="F:DNA-binding transcription factor activity"/>
    <property type="evidence" value="ECO:0007669"/>
    <property type="project" value="InterPro"/>
</dbReference>
<keyword evidence="12" id="KW-1185">Reference proteome</keyword>
<evidence type="ECO:0000256" key="3">
    <source>
        <dbReference type="ARBA" id="ARBA00011738"/>
    </source>
</evidence>
<dbReference type="Gene3D" id="3.30.1490.190">
    <property type="match status" value="1"/>
</dbReference>
<dbReference type="GO" id="GO:0008270">
    <property type="term" value="F:zinc ion binding"/>
    <property type="evidence" value="ECO:0007669"/>
    <property type="project" value="TreeGrafter"/>
</dbReference>
<dbReference type="InterPro" id="IPR043135">
    <property type="entry name" value="Fur_C"/>
</dbReference>
<keyword evidence="6" id="KW-0479">Metal-binding</keyword>
<dbReference type="SUPFAM" id="SSF46785">
    <property type="entry name" value="Winged helix' DNA-binding domain"/>
    <property type="match status" value="1"/>
</dbReference>
<name>A0AA35S3M4_GEOBA</name>
<dbReference type="InterPro" id="IPR036388">
    <property type="entry name" value="WH-like_DNA-bd_sf"/>
</dbReference>
<organism evidence="11 12">
    <name type="scientific">Geodia barretti</name>
    <name type="common">Barrett's horny sponge</name>
    <dbReference type="NCBI Taxonomy" id="519541"/>
    <lineage>
        <taxon>Eukaryota</taxon>
        <taxon>Metazoa</taxon>
        <taxon>Porifera</taxon>
        <taxon>Demospongiae</taxon>
        <taxon>Heteroscleromorpha</taxon>
        <taxon>Tetractinellida</taxon>
        <taxon>Astrophorina</taxon>
        <taxon>Geodiidae</taxon>
        <taxon>Geodia</taxon>
    </lineage>
</organism>
<evidence type="ECO:0000256" key="8">
    <source>
        <dbReference type="ARBA" id="ARBA00023015"/>
    </source>
</evidence>
<dbReference type="InterPro" id="IPR002481">
    <property type="entry name" value="FUR"/>
</dbReference>
<dbReference type="EMBL" id="CASHTH010001945">
    <property type="protein sequence ID" value="CAI8022339.1"/>
    <property type="molecule type" value="Genomic_DNA"/>
</dbReference>
<comment type="subunit">
    <text evidence="3">Homodimer.</text>
</comment>
<evidence type="ECO:0000256" key="5">
    <source>
        <dbReference type="ARBA" id="ARBA00022491"/>
    </source>
</evidence>
<evidence type="ECO:0000256" key="6">
    <source>
        <dbReference type="ARBA" id="ARBA00022723"/>
    </source>
</evidence>
<protein>
    <submittedName>
        <fullName evidence="11">Ferric uptake regulation protein</fullName>
    </submittedName>
</protein>
<keyword evidence="10" id="KW-0804">Transcription</keyword>
<evidence type="ECO:0000256" key="4">
    <source>
        <dbReference type="ARBA" id="ARBA00022490"/>
    </source>
</evidence>
<comment type="similarity">
    <text evidence="2">Belongs to the Fur family.</text>
</comment>
<dbReference type="AlphaFoldDB" id="A0AA35S3M4"/>
<dbReference type="GO" id="GO:1900376">
    <property type="term" value="P:regulation of secondary metabolite biosynthetic process"/>
    <property type="evidence" value="ECO:0007669"/>
    <property type="project" value="TreeGrafter"/>
</dbReference>
<evidence type="ECO:0000256" key="7">
    <source>
        <dbReference type="ARBA" id="ARBA00022833"/>
    </source>
</evidence>
<dbReference type="Proteomes" id="UP001174909">
    <property type="component" value="Unassembled WGS sequence"/>
</dbReference>
<evidence type="ECO:0000313" key="12">
    <source>
        <dbReference type="Proteomes" id="UP001174909"/>
    </source>
</evidence>